<evidence type="ECO:0000259" key="1">
    <source>
        <dbReference type="PROSITE" id="PS50181"/>
    </source>
</evidence>
<dbReference type="InterPro" id="IPR036047">
    <property type="entry name" value="F-box-like_dom_sf"/>
</dbReference>
<dbReference type="PROSITE" id="PS50181">
    <property type="entry name" value="FBOX"/>
    <property type="match status" value="1"/>
</dbReference>
<keyword evidence="3" id="KW-1185">Reference proteome</keyword>
<proteinExistence type="predicted"/>
<organism evidence="2 3">
    <name type="scientific">Apostasia shenzhenica</name>
    <dbReference type="NCBI Taxonomy" id="1088818"/>
    <lineage>
        <taxon>Eukaryota</taxon>
        <taxon>Viridiplantae</taxon>
        <taxon>Streptophyta</taxon>
        <taxon>Embryophyta</taxon>
        <taxon>Tracheophyta</taxon>
        <taxon>Spermatophyta</taxon>
        <taxon>Magnoliopsida</taxon>
        <taxon>Liliopsida</taxon>
        <taxon>Asparagales</taxon>
        <taxon>Orchidaceae</taxon>
        <taxon>Apostasioideae</taxon>
        <taxon>Apostasia</taxon>
    </lineage>
</organism>
<dbReference type="Gene3D" id="1.20.1280.50">
    <property type="match status" value="1"/>
</dbReference>
<dbReference type="InterPro" id="IPR055411">
    <property type="entry name" value="LRR_FXL15/At3g58940/PEG3-like"/>
</dbReference>
<dbReference type="InterPro" id="IPR053781">
    <property type="entry name" value="F-box_AtFBL13-like"/>
</dbReference>
<dbReference type="CDD" id="cd22160">
    <property type="entry name" value="F-box_AtFBL13-like"/>
    <property type="match status" value="1"/>
</dbReference>
<protein>
    <submittedName>
        <fullName evidence="2">F-box/LRR-repeat protein</fullName>
    </submittedName>
</protein>
<dbReference type="PANTHER" id="PTHR31900:SF32">
    <property type="entry name" value="F-BOX_RNI_FBD-LIKE DOMAIN PROTEIN"/>
    <property type="match status" value="1"/>
</dbReference>
<dbReference type="InterPro" id="IPR001810">
    <property type="entry name" value="F-box_dom"/>
</dbReference>
<dbReference type="SUPFAM" id="SSF81383">
    <property type="entry name" value="F-box domain"/>
    <property type="match status" value="1"/>
</dbReference>
<reference evidence="2 3" key="1">
    <citation type="journal article" date="2017" name="Nature">
        <title>The Apostasia genome and the evolution of orchids.</title>
        <authorList>
            <person name="Zhang G.Q."/>
            <person name="Liu K.W."/>
            <person name="Li Z."/>
            <person name="Lohaus R."/>
            <person name="Hsiao Y.Y."/>
            <person name="Niu S.C."/>
            <person name="Wang J.Y."/>
            <person name="Lin Y.C."/>
            <person name="Xu Q."/>
            <person name="Chen L.J."/>
            <person name="Yoshida K."/>
            <person name="Fujiwara S."/>
            <person name="Wang Z.W."/>
            <person name="Zhang Y.Q."/>
            <person name="Mitsuda N."/>
            <person name="Wang M."/>
            <person name="Liu G.H."/>
            <person name="Pecoraro L."/>
            <person name="Huang H.X."/>
            <person name="Xiao X.J."/>
            <person name="Lin M."/>
            <person name="Wu X.Y."/>
            <person name="Wu W.L."/>
            <person name="Chen Y.Y."/>
            <person name="Chang S.B."/>
            <person name="Sakamoto S."/>
            <person name="Ohme-Takagi M."/>
            <person name="Yagi M."/>
            <person name="Zeng S.J."/>
            <person name="Shen C.Y."/>
            <person name="Yeh C.M."/>
            <person name="Luo Y.B."/>
            <person name="Tsai W.C."/>
            <person name="Van de Peer Y."/>
            <person name="Liu Z.J."/>
        </authorList>
    </citation>
    <scope>NUCLEOTIDE SEQUENCE [LARGE SCALE GENOMIC DNA]</scope>
    <source>
        <strain evidence="3">cv. Shenzhen</strain>
        <tissue evidence="2">Stem</tissue>
    </source>
</reference>
<dbReference type="EMBL" id="KZ451969">
    <property type="protein sequence ID" value="PKA57191.1"/>
    <property type="molecule type" value="Genomic_DNA"/>
</dbReference>
<sequence length="483" mass="55567">MSENAKRQKLASIDEGGEIAVDRISDLPDSLLLYILSFIEAHELVKTSLLSKRWKSLWASVTTLNFRAGSWNNPPYFVTYINSYLMLHEGQKVHRFRARFDSRGVQHVCIDSWFNFLKRRDVEELDLYFSNGCLKRHTIELEKYVICKSLFDCKVLKTMRLTGCDIDPAAFFHFKLLKELVLDNVNFSNLDLSGCPLLESLTLRHCNDRGTVDIHAPSTKLRSLKLADYSYQNSKLVLCAPHVSFITFCEGLRREYHMKNVSALTMASMDLRLFTSEMDYLIGLIGTIGHAQTFSLSCLCFEGLASAIMDNHDIPSVNVVALEVKTDLSRLDIWMLMHVLRIFPCVEFLVFNICKKWYAPELSYTFSRTRLKWRSLEKRFVSAANVIKKVKITDFLTNNVSRNDSCGDPLSNTIEFSRLASDEDLKPVKLLLRSCSMLREMDIKITNTKYIRRSSLKSNFLIYLCNKIQDLPKTSKNVQISIS</sequence>
<accession>A0A2I0ANQ1</accession>
<dbReference type="SUPFAM" id="SSF52058">
    <property type="entry name" value="L domain-like"/>
    <property type="match status" value="1"/>
</dbReference>
<evidence type="ECO:0000313" key="3">
    <source>
        <dbReference type="Proteomes" id="UP000236161"/>
    </source>
</evidence>
<name>A0A2I0ANQ1_9ASPA</name>
<dbReference type="Proteomes" id="UP000236161">
    <property type="component" value="Unassembled WGS sequence"/>
</dbReference>
<dbReference type="AlphaFoldDB" id="A0A2I0ANQ1"/>
<dbReference type="OrthoDB" id="677997at2759"/>
<dbReference type="PANTHER" id="PTHR31900">
    <property type="entry name" value="F-BOX/RNI SUPERFAMILY PROTEIN-RELATED"/>
    <property type="match status" value="1"/>
</dbReference>
<dbReference type="Pfam" id="PF00646">
    <property type="entry name" value="F-box"/>
    <property type="match status" value="1"/>
</dbReference>
<dbReference type="Pfam" id="PF24758">
    <property type="entry name" value="LRR_At5g56370"/>
    <property type="match status" value="1"/>
</dbReference>
<dbReference type="InterPro" id="IPR050232">
    <property type="entry name" value="FBL13/AtMIF1-like"/>
</dbReference>
<dbReference type="STRING" id="1088818.A0A2I0ANQ1"/>
<dbReference type="SMART" id="SM00256">
    <property type="entry name" value="FBOX"/>
    <property type="match status" value="1"/>
</dbReference>
<dbReference type="Gene3D" id="3.80.10.10">
    <property type="entry name" value="Ribonuclease Inhibitor"/>
    <property type="match status" value="1"/>
</dbReference>
<gene>
    <name evidence="2" type="ORF">AXF42_Ash002495</name>
</gene>
<feature type="domain" description="F-box" evidence="1">
    <location>
        <begin position="21"/>
        <end position="69"/>
    </location>
</feature>
<dbReference type="InterPro" id="IPR032675">
    <property type="entry name" value="LRR_dom_sf"/>
</dbReference>
<evidence type="ECO:0000313" key="2">
    <source>
        <dbReference type="EMBL" id="PKA57191.1"/>
    </source>
</evidence>